<evidence type="ECO:0000256" key="3">
    <source>
        <dbReference type="SAM" id="SignalP"/>
    </source>
</evidence>
<dbReference type="PANTHER" id="PTHR43329">
    <property type="entry name" value="EPOXIDE HYDROLASE"/>
    <property type="match status" value="1"/>
</dbReference>
<dbReference type="OrthoDB" id="408373at2759"/>
<reference evidence="5 6" key="1">
    <citation type="journal article" date="2020" name="ISME J.">
        <title>Uncovering the hidden diversity of litter-decomposition mechanisms in mushroom-forming fungi.</title>
        <authorList>
            <person name="Floudas D."/>
            <person name="Bentzer J."/>
            <person name="Ahren D."/>
            <person name="Johansson T."/>
            <person name="Persson P."/>
            <person name="Tunlid A."/>
        </authorList>
    </citation>
    <scope>NUCLEOTIDE SEQUENCE [LARGE SCALE GENOMIC DNA]</scope>
    <source>
        <strain evidence="5 6">CBS 291.85</strain>
    </source>
</reference>
<evidence type="ECO:0000313" key="6">
    <source>
        <dbReference type="Proteomes" id="UP000559256"/>
    </source>
</evidence>
<keyword evidence="3" id="KW-0732">Signal</keyword>
<feature type="signal peptide" evidence="3">
    <location>
        <begin position="1"/>
        <end position="20"/>
    </location>
</feature>
<protein>
    <recommendedName>
        <fullName evidence="4">AB hydrolase-1 domain-containing protein</fullName>
    </recommendedName>
</protein>
<feature type="chain" id="PRO_5034833197" description="AB hydrolase-1 domain-containing protein" evidence="3">
    <location>
        <begin position="21"/>
        <end position="368"/>
    </location>
</feature>
<dbReference type="EMBL" id="JAACJM010000106">
    <property type="protein sequence ID" value="KAF5346018.1"/>
    <property type="molecule type" value="Genomic_DNA"/>
</dbReference>
<dbReference type="Pfam" id="PF00561">
    <property type="entry name" value="Abhydrolase_1"/>
    <property type="match status" value="1"/>
</dbReference>
<dbReference type="InterPro" id="IPR029058">
    <property type="entry name" value="AB_hydrolase_fold"/>
</dbReference>
<feature type="domain" description="AB hydrolase-1" evidence="4">
    <location>
        <begin position="69"/>
        <end position="170"/>
    </location>
</feature>
<dbReference type="Gene3D" id="3.40.50.1820">
    <property type="entry name" value="alpha/beta hydrolase"/>
    <property type="match status" value="1"/>
</dbReference>
<dbReference type="GO" id="GO:0016787">
    <property type="term" value="F:hydrolase activity"/>
    <property type="evidence" value="ECO:0007669"/>
    <property type="project" value="UniProtKB-KW"/>
</dbReference>
<evidence type="ECO:0000256" key="2">
    <source>
        <dbReference type="ARBA" id="ARBA00038334"/>
    </source>
</evidence>
<dbReference type="PRINTS" id="PR00412">
    <property type="entry name" value="EPOXHYDRLASE"/>
</dbReference>
<dbReference type="Proteomes" id="UP000559256">
    <property type="component" value="Unassembled WGS sequence"/>
</dbReference>
<dbReference type="SUPFAM" id="SSF53474">
    <property type="entry name" value="alpha/beta-Hydrolases"/>
    <property type="match status" value="1"/>
</dbReference>
<comment type="similarity">
    <text evidence="2">Belongs to the AB hydrolase superfamily. Epoxide hydrolase family.</text>
</comment>
<dbReference type="InterPro" id="IPR000639">
    <property type="entry name" value="Epox_hydrolase-like"/>
</dbReference>
<keyword evidence="1" id="KW-0378">Hydrolase</keyword>
<dbReference type="InterPro" id="IPR000073">
    <property type="entry name" value="AB_hydrolase_1"/>
</dbReference>
<sequence length="368" mass="41217">MFSEILALLLVVTGATQAEASLIQNQVDVLPRMDAPAPFNPSLFKDLTVSRGLEYHYYAAPADTASGKPTLLFLHGFPSTFYDWRHQVSFFQEKGYGLIVPDMLGYGGTARPLDPQSYASSLISKDIVDILDAEKIDQAIVVGHDWGSKIAARLANYFPERFHAFGFLDVGYVAPIIFAAPFNDSMAASKAFLGYENYGFFDYLARNGTDQDIVDHTDSFWDIWFINDTVKTITEFSPFGALEAFLKNNTRVATGDFITPEDRAFQIEFFNQNGWAAPVNWYKVIVGDVEREDNKGIPEENALLQKPVFYGSASRDYFALAAISFEFTIASMGSNGTLTTREYNTGHWVQLQAKDEVNRDLLQWIEGL</sequence>
<comment type="caution">
    <text evidence="5">The sequence shown here is derived from an EMBL/GenBank/DDBJ whole genome shotgun (WGS) entry which is preliminary data.</text>
</comment>
<name>A0A8H5FRH5_9AGAR</name>
<evidence type="ECO:0000256" key="1">
    <source>
        <dbReference type="ARBA" id="ARBA00022801"/>
    </source>
</evidence>
<gene>
    <name evidence="5" type="ORF">D9758_013876</name>
</gene>
<proteinExistence type="inferred from homology"/>
<evidence type="ECO:0000313" key="5">
    <source>
        <dbReference type="EMBL" id="KAF5346018.1"/>
    </source>
</evidence>
<accession>A0A8H5FRH5</accession>
<dbReference type="AlphaFoldDB" id="A0A8H5FRH5"/>
<evidence type="ECO:0000259" key="4">
    <source>
        <dbReference type="Pfam" id="PF00561"/>
    </source>
</evidence>
<keyword evidence="6" id="KW-1185">Reference proteome</keyword>
<organism evidence="5 6">
    <name type="scientific">Tetrapyrgos nigripes</name>
    <dbReference type="NCBI Taxonomy" id="182062"/>
    <lineage>
        <taxon>Eukaryota</taxon>
        <taxon>Fungi</taxon>
        <taxon>Dikarya</taxon>
        <taxon>Basidiomycota</taxon>
        <taxon>Agaricomycotina</taxon>
        <taxon>Agaricomycetes</taxon>
        <taxon>Agaricomycetidae</taxon>
        <taxon>Agaricales</taxon>
        <taxon>Marasmiineae</taxon>
        <taxon>Marasmiaceae</taxon>
        <taxon>Tetrapyrgos</taxon>
    </lineage>
</organism>